<organism evidence="1 2">
    <name type="scientific">Diversispora epigaea</name>
    <dbReference type="NCBI Taxonomy" id="1348612"/>
    <lineage>
        <taxon>Eukaryota</taxon>
        <taxon>Fungi</taxon>
        <taxon>Fungi incertae sedis</taxon>
        <taxon>Mucoromycota</taxon>
        <taxon>Glomeromycotina</taxon>
        <taxon>Glomeromycetes</taxon>
        <taxon>Diversisporales</taxon>
        <taxon>Diversisporaceae</taxon>
        <taxon>Diversispora</taxon>
    </lineage>
</organism>
<evidence type="ECO:0000313" key="2">
    <source>
        <dbReference type="Proteomes" id="UP000266861"/>
    </source>
</evidence>
<dbReference type="EMBL" id="PQFF01000212">
    <property type="protein sequence ID" value="RHZ73804.1"/>
    <property type="molecule type" value="Genomic_DNA"/>
</dbReference>
<accession>A0A397IKS2</accession>
<name>A0A397IKS2_9GLOM</name>
<protein>
    <submittedName>
        <fullName evidence="1">Uncharacterized protein</fullName>
    </submittedName>
</protein>
<reference evidence="1 2" key="1">
    <citation type="submission" date="2018-08" db="EMBL/GenBank/DDBJ databases">
        <title>Genome and evolution of the arbuscular mycorrhizal fungus Diversispora epigaea (formerly Glomus versiforme) and its bacterial endosymbionts.</title>
        <authorList>
            <person name="Sun X."/>
            <person name="Fei Z."/>
            <person name="Harrison M."/>
        </authorList>
    </citation>
    <scope>NUCLEOTIDE SEQUENCE [LARGE SCALE GENOMIC DNA]</scope>
    <source>
        <strain evidence="1 2">IT104</strain>
    </source>
</reference>
<keyword evidence="2" id="KW-1185">Reference proteome</keyword>
<comment type="caution">
    <text evidence="1">The sequence shown here is derived from an EMBL/GenBank/DDBJ whole genome shotgun (WGS) entry which is preliminary data.</text>
</comment>
<sequence length="93" mass="10812">MTLLRYWDSSSPGNSNQLYTDKESKRAEILYQYFGNEERSMYDEEKSKKKALCIRTYISCMDTQARTLLTQNGFDLSSSPPRAIFDYPLFAVS</sequence>
<proteinExistence type="predicted"/>
<gene>
    <name evidence="1" type="ORF">Glove_229g98</name>
</gene>
<dbReference type="OrthoDB" id="2351154at2759"/>
<evidence type="ECO:0000313" key="1">
    <source>
        <dbReference type="EMBL" id="RHZ73804.1"/>
    </source>
</evidence>
<dbReference type="Proteomes" id="UP000266861">
    <property type="component" value="Unassembled WGS sequence"/>
</dbReference>
<dbReference type="AlphaFoldDB" id="A0A397IKS2"/>